<gene>
    <name evidence="1" type="ORF">RFULGI_LOCUS11776</name>
</gene>
<reference evidence="1" key="1">
    <citation type="submission" date="2021-06" db="EMBL/GenBank/DDBJ databases">
        <authorList>
            <person name="Kallberg Y."/>
            <person name="Tangrot J."/>
            <person name="Rosling A."/>
        </authorList>
    </citation>
    <scope>NUCLEOTIDE SEQUENCE</scope>
    <source>
        <strain evidence="1">IN212</strain>
    </source>
</reference>
<dbReference type="OrthoDB" id="2433088at2759"/>
<proteinExistence type="predicted"/>
<comment type="caution">
    <text evidence="1">The sequence shown here is derived from an EMBL/GenBank/DDBJ whole genome shotgun (WGS) entry which is preliminary data.</text>
</comment>
<dbReference type="Proteomes" id="UP000789396">
    <property type="component" value="Unassembled WGS sequence"/>
</dbReference>
<protein>
    <submittedName>
        <fullName evidence="1">9043_t:CDS:1</fullName>
    </submittedName>
</protein>
<name>A0A9N9NE18_9GLOM</name>
<sequence length="199" mass="22652">MSLQNFSDEDLYLDEPYLLSDKESDSDEETSLSLDEEQHLLLNEEPHLSLDEKSNLSLNEPLNNTSSLNKESSNTFAQSVKRKISNIKNSNTKKSLSWERTKLIKKLNAMYGLVIMIKKKCLSDFELTTSTTNLAAHLRTEYRLNKNGSLLPLSGAQGTTQLQPTQSDPLQYTLSELFSCKIPLSKKNKTELLPEFYLR</sequence>
<keyword evidence="2" id="KW-1185">Reference proteome</keyword>
<organism evidence="1 2">
    <name type="scientific">Racocetra fulgida</name>
    <dbReference type="NCBI Taxonomy" id="60492"/>
    <lineage>
        <taxon>Eukaryota</taxon>
        <taxon>Fungi</taxon>
        <taxon>Fungi incertae sedis</taxon>
        <taxon>Mucoromycota</taxon>
        <taxon>Glomeromycotina</taxon>
        <taxon>Glomeromycetes</taxon>
        <taxon>Diversisporales</taxon>
        <taxon>Gigasporaceae</taxon>
        <taxon>Racocetra</taxon>
    </lineage>
</organism>
<accession>A0A9N9NE18</accession>
<evidence type="ECO:0000313" key="1">
    <source>
        <dbReference type="EMBL" id="CAG8725809.1"/>
    </source>
</evidence>
<dbReference type="AlphaFoldDB" id="A0A9N9NE18"/>
<evidence type="ECO:0000313" key="2">
    <source>
        <dbReference type="Proteomes" id="UP000789396"/>
    </source>
</evidence>
<dbReference type="EMBL" id="CAJVPZ010026510">
    <property type="protein sequence ID" value="CAG8725809.1"/>
    <property type="molecule type" value="Genomic_DNA"/>
</dbReference>